<dbReference type="Proteomes" id="UP000177202">
    <property type="component" value="Unassembled WGS sequence"/>
</dbReference>
<feature type="transmembrane region" description="Helical" evidence="1">
    <location>
        <begin position="97"/>
        <end position="114"/>
    </location>
</feature>
<evidence type="ECO:0000313" key="3">
    <source>
        <dbReference type="Proteomes" id="UP000177202"/>
    </source>
</evidence>
<dbReference type="STRING" id="1802772.A3H60_01830"/>
<gene>
    <name evidence="2" type="ORF">A3H60_01830</name>
</gene>
<feature type="transmembrane region" description="Helical" evidence="1">
    <location>
        <begin position="7"/>
        <end position="25"/>
    </location>
</feature>
<name>A0A1G2ULD7_9BACT</name>
<accession>A0A1G2ULD7</accession>
<evidence type="ECO:0000313" key="2">
    <source>
        <dbReference type="EMBL" id="OHB10227.1"/>
    </source>
</evidence>
<keyword evidence="1" id="KW-1133">Transmembrane helix</keyword>
<reference evidence="2 3" key="1">
    <citation type="journal article" date="2016" name="Nat. Commun.">
        <title>Thousands of microbial genomes shed light on interconnected biogeochemical processes in an aquifer system.</title>
        <authorList>
            <person name="Anantharaman K."/>
            <person name="Brown C.T."/>
            <person name="Hug L.A."/>
            <person name="Sharon I."/>
            <person name="Castelle C.J."/>
            <person name="Probst A.J."/>
            <person name="Thomas B.C."/>
            <person name="Singh A."/>
            <person name="Wilkins M.J."/>
            <person name="Karaoz U."/>
            <person name="Brodie E.L."/>
            <person name="Williams K.H."/>
            <person name="Hubbard S.S."/>
            <person name="Banfield J.F."/>
        </authorList>
    </citation>
    <scope>NUCLEOTIDE SEQUENCE [LARGE SCALE GENOMIC DNA]</scope>
</reference>
<evidence type="ECO:0000256" key="1">
    <source>
        <dbReference type="SAM" id="Phobius"/>
    </source>
</evidence>
<organism evidence="2 3">
    <name type="scientific">Candidatus Zambryskibacteria bacterium RIFCSPLOWO2_02_FULL_44_12b</name>
    <dbReference type="NCBI Taxonomy" id="1802772"/>
    <lineage>
        <taxon>Bacteria</taxon>
        <taxon>Candidatus Zambryskiibacteriota</taxon>
    </lineage>
</organism>
<sequence>MNNFVKNILLLIIVLALSYYTAEYFGTWYDKFSPQYDNTLGVSKALLISLAGFPFAYIFFTILLFKLFSFGNRNKWIGWLLVPPLLFFGSGDIQHIYLPIVLGLIALGLSKLISTITTKSKQIN</sequence>
<keyword evidence="1" id="KW-0812">Transmembrane</keyword>
<dbReference type="AlphaFoldDB" id="A0A1G2ULD7"/>
<comment type="caution">
    <text evidence="2">The sequence shown here is derived from an EMBL/GenBank/DDBJ whole genome shotgun (WGS) entry which is preliminary data.</text>
</comment>
<keyword evidence="1" id="KW-0472">Membrane</keyword>
<proteinExistence type="predicted"/>
<feature type="transmembrane region" description="Helical" evidence="1">
    <location>
        <begin position="45"/>
        <end position="64"/>
    </location>
</feature>
<protein>
    <submittedName>
        <fullName evidence="2">Uncharacterized protein</fullName>
    </submittedName>
</protein>
<dbReference type="EMBL" id="MHWP01000019">
    <property type="protein sequence ID" value="OHB10227.1"/>
    <property type="molecule type" value="Genomic_DNA"/>
</dbReference>
<feature type="transmembrane region" description="Helical" evidence="1">
    <location>
        <begin position="76"/>
        <end position="91"/>
    </location>
</feature>